<dbReference type="KEGG" id="ahg:AHOG_09700"/>
<accession>A0A221W1C4</accession>
<sequence>MVIRSFPVLDHRDVYLHRLLDSRCAHYRALGLPAVVDHTTRRILLPLGTGIDAVTVPADLVSTALHLLSHQRCTPPAVALPGGRWTTILTHPCPAARPALPDGLEQAGVRLTPRGSASVLPALSAGPADWSWVVEPREGGSLPRWSTTMRALTRAVEGRVL</sequence>
<evidence type="ECO:0000313" key="2">
    <source>
        <dbReference type="Proteomes" id="UP000204221"/>
    </source>
</evidence>
<proteinExistence type="predicted"/>
<name>A0A221W1C4_9PSEU</name>
<gene>
    <name evidence="1" type="ORF">AHOG_09700</name>
</gene>
<evidence type="ECO:0000313" key="1">
    <source>
        <dbReference type="EMBL" id="ASO19584.1"/>
    </source>
</evidence>
<keyword evidence="2" id="KW-1185">Reference proteome</keyword>
<dbReference type="EMBL" id="CP022521">
    <property type="protein sequence ID" value="ASO19584.1"/>
    <property type="molecule type" value="Genomic_DNA"/>
</dbReference>
<protein>
    <submittedName>
        <fullName evidence="1">Uncharacterized protein</fullName>
    </submittedName>
</protein>
<dbReference type="Proteomes" id="UP000204221">
    <property type="component" value="Chromosome"/>
</dbReference>
<organism evidence="1 2">
    <name type="scientific">Actinoalloteichus hoggarensis</name>
    <dbReference type="NCBI Taxonomy" id="1470176"/>
    <lineage>
        <taxon>Bacteria</taxon>
        <taxon>Bacillati</taxon>
        <taxon>Actinomycetota</taxon>
        <taxon>Actinomycetes</taxon>
        <taxon>Pseudonocardiales</taxon>
        <taxon>Pseudonocardiaceae</taxon>
        <taxon>Actinoalloteichus</taxon>
    </lineage>
</organism>
<reference evidence="1 2" key="1">
    <citation type="submission" date="2017-07" db="EMBL/GenBank/DDBJ databases">
        <title>Complete genome sequence of Actinoalloteichus hoggarensis DSM 45943, type strain of Actinoalloteichus hoggarensis.</title>
        <authorList>
            <person name="Ruckert C."/>
            <person name="Nouioui I."/>
            <person name="Willmese J."/>
            <person name="van Wezel G."/>
            <person name="Klenk H.-P."/>
            <person name="Kalinowski J."/>
            <person name="Zotchev S.B."/>
        </authorList>
    </citation>
    <scope>NUCLEOTIDE SEQUENCE [LARGE SCALE GENOMIC DNA]</scope>
    <source>
        <strain evidence="1 2">DSM 45943</strain>
    </source>
</reference>
<dbReference type="AlphaFoldDB" id="A0A221W1C4"/>